<evidence type="ECO:0000313" key="4">
    <source>
        <dbReference type="Proteomes" id="UP000325313"/>
    </source>
</evidence>
<dbReference type="EMBL" id="VDEP01000205">
    <property type="protein sequence ID" value="KAA1124046.1"/>
    <property type="molecule type" value="Genomic_DNA"/>
</dbReference>
<dbReference type="Proteomes" id="UP000324748">
    <property type="component" value="Unassembled WGS sequence"/>
</dbReference>
<evidence type="ECO:0000313" key="2">
    <source>
        <dbReference type="EMBL" id="KAA1124046.1"/>
    </source>
</evidence>
<evidence type="ECO:0000313" key="3">
    <source>
        <dbReference type="Proteomes" id="UP000324748"/>
    </source>
</evidence>
<keyword evidence="3" id="KW-1185">Reference proteome</keyword>
<dbReference type="Proteomes" id="UP000325313">
    <property type="component" value="Unassembled WGS sequence"/>
</dbReference>
<dbReference type="AlphaFoldDB" id="A0A5B0RE13"/>
<evidence type="ECO:0000313" key="1">
    <source>
        <dbReference type="EMBL" id="KAA1083022.1"/>
    </source>
</evidence>
<proteinExistence type="predicted"/>
<dbReference type="EMBL" id="VSWC01000119">
    <property type="protein sequence ID" value="KAA1083022.1"/>
    <property type="molecule type" value="Genomic_DNA"/>
</dbReference>
<protein>
    <submittedName>
        <fullName evidence="2">Uncharacterized protein</fullName>
    </submittedName>
</protein>
<organism evidence="2 4">
    <name type="scientific">Puccinia graminis f. sp. tritici</name>
    <dbReference type="NCBI Taxonomy" id="56615"/>
    <lineage>
        <taxon>Eukaryota</taxon>
        <taxon>Fungi</taxon>
        <taxon>Dikarya</taxon>
        <taxon>Basidiomycota</taxon>
        <taxon>Pucciniomycotina</taxon>
        <taxon>Pucciniomycetes</taxon>
        <taxon>Pucciniales</taxon>
        <taxon>Pucciniaceae</taxon>
        <taxon>Puccinia</taxon>
    </lineage>
</organism>
<reference evidence="3 4" key="1">
    <citation type="submission" date="2019-05" db="EMBL/GenBank/DDBJ databases">
        <title>Emergence of the Ug99 lineage of the wheat stem rust pathogen through somatic hybridization.</title>
        <authorList>
            <person name="Li F."/>
            <person name="Upadhyaya N.M."/>
            <person name="Sperschneider J."/>
            <person name="Matny O."/>
            <person name="Nguyen-Phuc H."/>
            <person name="Mago R."/>
            <person name="Raley C."/>
            <person name="Miller M.E."/>
            <person name="Silverstein K.A.T."/>
            <person name="Henningsen E."/>
            <person name="Hirsch C.D."/>
            <person name="Visser B."/>
            <person name="Pretorius Z.A."/>
            <person name="Steffenson B.J."/>
            <person name="Schwessinger B."/>
            <person name="Dodds P.N."/>
            <person name="Figueroa M."/>
        </authorList>
    </citation>
    <scope>NUCLEOTIDE SEQUENCE [LARGE SCALE GENOMIC DNA]</scope>
    <source>
        <strain evidence="1">21-0</strain>
        <strain evidence="2 4">Ug99</strain>
    </source>
</reference>
<gene>
    <name evidence="1" type="ORF">PGT21_023000</name>
    <name evidence="2" type="ORF">PGTUg99_023623</name>
</gene>
<sequence length="131" mass="14615">MTKRNLNQATNTSEVVNLNPSMTKSNLNQATNSSELVSNLNPGNMIHWCSLSNLALTLTELSISSDSDDQPIALVKEQLSHEGTLLCQALNHQTTSKNPLKTLVYKESKQKSLWVSLLRRLNYSLKDFTNP</sequence>
<comment type="caution">
    <text evidence="2">The sequence shown here is derived from an EMBL/GenBank/DDBJ whole genome shotgun (WGS) entry which is preliminary data.</text>
</comment>
<name>A0A5B0RE13_PUCGR</name>
<accession>A0A5B0RE13</accession>